<sequence length="148" mass="17132">MDIVMDRHNICEVTVNGAPHWITEDLVRPDFLHWFDVGEEKVRPVPQPRGVVERNGWTSLGVLRGCLCIYQSTSSQLDIWWMKEYGVVESWTKESILDSSIPHGLHQPYYPIVIWRDGEVFMPGDYGPLLSYNPEERMLTKVTINLDS</sequence>
<name>A0ABD2YVB7_9GENT</name>
<dbReference type="EMBL" id="JBJUIK010000012">
    <property type="protein sequence ID" value="KAL3510506.1"/>
    <property type="molecule type" value="Genomic_DNA"/>
</dbReference>
<reference evidence="1 2" key="1">
    <citation type="submission" date="2024-11" db="EMBL/GenBank/DDBJ databases">
        <title>A near-complete genome assembly of Cinchona calisaya.</title>
        <authorList>
            <person name="Lian D.C."/>
            <person name="Zhao X.W."/>
            <person name="Wei L."/>
        </authorList>
    </citation>
    <scope>NUCLEOTIDE SEQUENCE [LARGE SCALE GENOMIC DNA]</scope>
    <source>
        <tissue evidence="1">Nenye</tissue>
    </source>
</reference>
<comment type="caution">
    <text evidence="1">The sequence shown here is derived from an EMBL/GenBank/DDBJ whole genome shotgun (WGS) entry which is preliminary data.</text>
</comment>
<dbReference type="AlphaFoldDB" id="A0ABD2YVB7"/>
<evidence type="ECO:0000313" key="2">
    <source>
        <dbReference type="Proteomes" id="UP001630127"/>
    </source>
</evidence>
<evidence type="ECO:0008006" key="3">
    <source>
        <dbReference type="Google" id="ProtNLM"/>
    </source>
</evidence>
<protein>
    <recommendedName>
        <fullName evidence="3">F-box associated domain-containing protein</fullName>
    </recommendedName>
</protein>
<keyword evidence="2" id="KW-1185">Reference proteome</keyword>
<proteinExistence type="predicted"/>
<dbReference type="Proteomes" id="UP001630127">
    <property type="component" value="Unassembled WGS sequence"/>
</dbReference>
<organism evidence="1 2">
    <name type="scientific">Cinchona calisaya</name>
    <dbReference type="NCBI Taxonomy" id="153742"/>
    <lineage>
        <taxon>Eukaryota</taxon>
        <taxon>Viridiplantae</taxon>
        <taxon>Streptophyta</taxon>
        <taxon>Embryophyta</taxon>
        <taxon>Tracheophyta</taxon>
        <taxon>Spermatophyta</taxon>
        <taxon>Magnoliopsida</taxon>
        <taxon>eudicotyledons</taxon>
        <taxon>Gunneridae</taxon>
        <taxon>Pentapetalae</taxon>
        <taxon>asterids</taxon>
        <taxon>lamiids</taxon>
        <taxon>Gentianales</taxon>
        <taxon>Rubiaceae</taxon>
        <taxon>Cinchonoideae</taxon>
        <taxon>Cinchoneae</taxon>
        <taxon>Cinchona</taxon>
    </lineage>
</organism>
<accession>A0ABD2YVB7</accession>
<evidence type="ECO:0000313" key="1">
    <source>
        <dbReference type="EMBL" id="KAL3510506.1"/>
    </source>
</evidence>
<gene>
    <name evidence="1" type="ORF">ACH5RR_029907</name>
</gene>